<comment type="caution">
    <text evidence="1">The sequence shown here is derived from an EMBL/GenBank/DDBJ whole genome shotgun (WGS) entry which is preliminary data.</text>
</comment>
<accession>A0ABQ0JPS6</accession>
<reference evidence="2" key="1">
    <citation type="submission" date="2014-09" db="EMBL/GenBank/DDBJ databases">
        <title>Vibrio variabilis JCM 19239. (C206) whole genome shotgun sequence.</title>
        <authorList>
            <person name="Sawabe T."/>
            <person name="Meirelles P."/>
            <person name="Nakanishi M."/>
            <person name="Sayaka M."/>
            <person name="Hattori M."/>
            <person name="Ohkuma M."/>
        </authorList>
    </citation>
    <scope>NUCLEOTIDE SEQUENCE [LARGE SCALE GENOMIC DNA]</scope>
    <source>
        <strain evidence="2">JCM 19239</strain>
    </source>
</reference>
<evidence type="ECO:0000313" key="2">
    <source>
        <dbReference type="Proteomes" id="UP000029223"/>
    </source>
</evidence>
<gene>
    <name evidence="1" type="ORF">JCM19239_6203</name>
</gene>
<sequence>MSGITATDFEHQRDVTDTSLSKASDEVLLSAKALSVAECQDIDFALHKGEILGFAGLGARVSKTFLKPFMGLKSAIMAISKSITRPSKSTLQSMRFPMGSALFPKIGSSMVSS</sequence>
<name>A0ABQ0JPS6_9VIBR</name>
<keyword evidence="2" id="KW-1185">Reference proteome</keyword>
<dbReference type="EMBL" id="BBMS01000110">
    <property type="protein sequence ID" value="GAL30763.1"/>
    <property type="molecule type" value="Genomic_DNA"/>
</dbReference>
<organism evidence="1 2">
    <name type="scientific">Vibrio variabilis</name>
    <dbReference type="NCBI Taxonomy" id="990271"/>
    <lineage>
        <taxon>Bacteria</taxon>
        <taxon>Pseudomonadati</taxon>
        <taxon>Pseudomonadota</taxon>
        <taxon>Gammaproteobacteria</taxon>
        <taxon>Vibrionales</taxon>
        <taxon>Vibrionaceae</taxon>
        <taxon>Vibrio</taxon>
    </lineage>
</organism>
<dbReference type="Proteomes" id="UP000029223">
    <property type="component" value="Unassembled WGS sequence"/>
</dbReference>
<proteinExistence type="predicted"/>
<evidence type="ECO:0000313" key="1">
    <source>
        <dbReference type="EMBL" id="GAL30763.1"/>
    </source>
</evidence>
<protein>
    <submittedName>
        <fullName evidence="1">Uncharacterized protein</fullName>
    </submittedName>
</protein>